<dbReference type="EMBL" id="CAIIXF020000006">
    <property type="protein sequence ID" value="CAH1786781.1"/>
    <property type="molecule type" value="Genomic_DNA"/>
</dbReference>
<evidence type="ECO:0000313" key="1">
    <source>
        <dbReference type="EMBL" id="CAH1786781.1"/>
    </source>
</evidence>
<organism evidence="1 2">
    <name type="scientific">Owenia fusiformis</name>
    <name type="common">Polychaete worm</name>
    <dbReference type="NCBI Taxonomy" id="6347"/>
    <lineage>
        <taxon>Eukaryota</taxon>
        <taxon>Metazoa</taxon>
        <taxon>Spiralia</taxon>
        <taxon>Lophotrochozoa</taxon>
        <taxon>Annelida</taxon>
        <taxon>Polychaeta</taxon>
        <taxon>Sedentaria</taxon>
        <taxon>Canalipalpata</taxon>
        <taxon>Sabellida</taxon>
        <taxon>Oweniida</taxon>
        <taxon>Oweniidae</taxon>
        <taxon>Owenia</taxon>
    </lineage>
</organism>
<dbReference type="Proteomes" id="UP000749559">
    <property type="component" value="Unassembled WGS sequence"/>
</dbReference>
<dbReference type="PANTHER" id="PTHR46830">
    <property type="entry name" value="TRANSFERASE, PUTATIVE-RELATED"/>
    <property type="match status" value="1"/>
</dbReference>
<feature type="non-terminal residue" evidence="1">
    <location>
        <position position="151"/>
    </location>
</feature>
<gene>
    <name evidence="1" type="ORF">OFUS_LOCUS12609</name>
</gene>
<proteinExistence type="predicted"/>
<evidence type="ECO:0000313" key="2">
    <source>
        <dbReference type="Proteomes" id="UP000749559"/>
    </source>
</evidence>
<name>A0A8S4P5M7_OWEFU</name>
<keyword evidence="2" id="KW-1185">Reference proteome</keyword>
<dbReference type="AlphaFoldDB" id="A0A8S4P5M7"/>
<sequence>AIVVAFRQLVFNNSTRESYSSFLGPVNAEKAKRKWSYTINESRVFLGQSIAEKLVDNSSHTINESLVPNIVHYIWVDLKGSYNFTFLPAVSFISVHKNWKPDEILVHVNNNNRPHGQWWDYVTSNVTTKIRFLEYNMSQIDIFGEKPKYVE</sequence>
<feature type="non-terminal residue" evidence="1">
    <location>
        <position position="1"/>
    </location>
</feature>
<reference evidence="1" key="1">
    <citation type="submission" date="2022-03" db="EMBL/GenBank/DDBJ databases">
        <authorList>
            <person name="Martin C."/>
        </authorList>
    </citation>
    <scope>NUCLEOTIDE SEQUENCE</scope>
</reference>
<comment type="caution">
    <text evidence="1">The sequence shown here is derived from an EMBL/GenBank/DDBJ whole genome shotgun (WGS) entry which is preliminary data.</text>
</comment>
<protein>
    <submittedName>
        <fullName evidence="1">Uncharacterized protein</fullName>
    </submittedName>
</protein>
<dbReference type="PANTHER" id="PTHR46830:SF1">
    <property type="entry name" value="ALPHA-1,4-N-ACETYLGLUCOSAMINYLTRANSFERASE"/>
    <property type="match status" value="1"/>
</dbReference>
<accession>A0A8S4P5M7</accession>